<dbReference type="PROSITE" id="PS50893">
    <property type="entry name" value="ABC_TRANSPORTER_2"/>
    <property type="match status" value="1"/>
</dbReference>
<dbReference type="Pfam" id="PF00005">
    <property type="entry name" value="ABC_tran"/>
    <property type="match status" value="1"/>
</dbReference>
<keyword evidence="3 5" id="KW-0067">ATP-binding</keyword>
<dbReference type="GO" id="GO:0016887">
    <property type="term" value="F:ATP hydrolysis activity"/>
    <property type="evidence" value="ECO:0007669"/>
    <property type="project" value="InterPro"/>
</dbReference>
<organism evidence="5 6">
    <name type="scientific">Jannaschia faecimaris</name>
    <dbReference type="NCBI Taxonomy" id="1244108"/>
    <lineage>
        <taxon>Bacteria</taxon>
        <taxon>Pseudomonadati</taxon>
        <taxon>Pseudomonadota</taxon>
        <taxon>Alphaproteobacteria</taxon>
        <taxon>Rhodobacterales</taxon>
        <taxon>Roseobacteraceae</taxon>
        <taxon>Jannaschia</taxon>
    </lineage>
</organism>
<dbReference type="PROSITE" id="PS00211">
    <property type="entry name" value="ABC_TRANSPORTER_1"/>
    <property type="match status" value="1"/>
</dbReference>
<dbReference type="InterPro" id="IPR003439">
    <property type="entry name" value="ABC_transporter-like_ATP-bd"/>
</dbReference>
<dbReference type="SUPFAM" id="SSF52540">
    <property type="entry name" value="P-loop containing nucleoside triphosphate hydrolases"/>
    <property type="match status" value="1"/>
</dbReference>
<reference evidence="6" key="1">
    <citation type="submission" date="2016-10" db="EMBL/GenBank/DDBJ databases">
        <authorList>
            <person name="Varghese N."/>
            <person name="Submissions S."/>
        </authorList>
    </citation>
    <scope>NUCLEOTIDE SEQUENCE [LARGE SCALE GENOMIC DNA]</scope>
    <source>
        <strain evidence="6">DSM 100420</strain>
    </source>
</reference>
<sequence length="237" mass="25336">MVSALPLTLAGATLRRRGKVLVGPVDLKLGERGVTVVIGPNGSGKTSLLRMMHGLQRVAAGSVTWSLPDTEARRRQAYVFQQPIALRRSVLANLVFPLRLHGMPRAQATAMARTAASRFDLTAKLEQSAPSLSGGEMQRLALARALIATPEILFADEPCAALDGSATRQIESHLVEAAASGTRLVMATHDMGQARRIADDVIFLLHGRIHETGPATAFFDGPDTAEARAFLRGDIVD</sequence>
<keyword evidence="1" id="KW-0813">Transport</keyword>
<evidence type="ECO:0000256" key="2">
    <source>
        <dbReference type="ARBA" id="ARBA00022741"/>
    </source>
</evidence>
<dbReference type="PANTHER" id="PTHR43423:SF1">
    <property type="entry name" value="ABC TRANSPORTER I FAMILY MEMBER 17"/>
    <property type="match status" value="1"/>
</dbReference>
<dbReference type="Gene3D" id="3.40.50.300">
    <property type="entry name" value="P-loop containing nucleotide triphosphate hydrolases"/>
    <property type="match status" value="1"/>
</dbReference>
<keyword evidence="2" id="KW-0547">Nucleotide-binding</keyword>
<dbReference type="AlphaFoldDB" id="A0A1H3JP74"/>
<evidence type="ECO:0000259" key="4">
    <source>
        <dbReference type="PROSITE" id="PS50893"/>
    </source>
</evidence>
<dbReference type="OrthoDB" id="9802264at2"/>
<dbReference type="InterPro" id="IPR017871">
    <property type="entry name" value="ABC_transporter-like_CS"/>
</dbReference>
<feature type="domain" description="ABC transporter" evidence="4">
    <location>
        <begin position="7"/>
        <end position="231"/>
    </location>
</feature>
<dbReference type="Proteomes" id="UP000198914">
    <property type="component" value="Unassembled WGS sequence"/>
</dbReference>
<evidence type="ECO:0000256" key="1">
    <source>
        <dbReference type="ARBA" id="ARBA00022448"/>
    </source>
</evidence>
<accession>A0A1H3JP74</accession>
<evidence type="ECO:0000256" key="3">
    <source>
        <dbReference type="ARBA" id="ARBA00022840"/>
    </source>
</evidence>
<gene>
    <name evidence="5" type="ORF">SAMN05444004_101382</name>
</gene>
<name>A0A1H3JP74_9RHOB</name>
<dbReference type="InterPro" id="IPR027417">
    <property type="entry name" value="P-loop_NTPase"/>
</dbReference>
<evidence type="ECO:0000313" key="6">
    <source>
        <dbReference type="Proteomes" id="UP000198914"/>
    </source>
</evidence>
<evidence type="ECO:0000313" key="5">
    <source>
        <dbReference type="EMBL" id="SDY41074.1"/>
    </source>
</evidence>
<dbReference type="InterPro" id="IPR003593">
    <property type="entry name" value="AAA+_ATPase"/>
</dbReference>
<dbReference type="RefSeq" id="WP_092641417.1">
    <property type="nucleotide sequence ID" value="NZ_FNPX01000001.1"/>
</dbReference>
<dbReference type="GO" id="GO:0005524">
    <property type="term" value="F:ATP binding"/>
    <property type="evidence" value="ECO:0007669"/>
    <property type="project" value="UniProtKB-KW"/>
</dbReference>
<keyword evidence="6" id="KW-1185">Reference proteome</keyword>
<dbReference type="PANTHER" id="PTHR43423">
    <property type="entry name" value="ABC TRANSPORTER I FAMILY MEMBER 17"/>
    <property type="match status" value="1"/>
</dbReference>
<proteinExistence type="predicted"/>
<dbReference type="SMART" id="SM00382">
    <property type="entry name" value="AAA"/>
    <property type="match status" value="1"/>
</dbReference>
<dbReference type="STRING" id="1244108.SAMN05444004_101382"/>
<protein>
    <submittedName>
        <fullName evidence="5">Phosphate ABC transporter ATP-binding protein, PhoT family</fullName>
    </submittedName>
</protein>
<dbReference type="EMBL" id="FNPX01000001">
    <property type="protein sequence ID" value="SDY41074.1"/>
    <property type="molecule type" value="Genomic_DNA"/>
</dbReference>